<dbReference type="KEGG" id="gtr:GLOTRDRAFT_136033"/>
<name>S7QGZ4_GLOTA</name>
<evidence type="ECO:0008006" key="3">
    <source>
        <dbReference type="Google" id="ProtNLM"/>
    </source>
</evidence>
<dbReference type="Proteomes" id="UP000030669">
    <property type="component" value="Unassembled WGS sequence"/>
</dbReference>
<proteinExistence type="predicted"/>
<dbReference type="eggNOG" id="ENOG502S247">
    <property type="taxonomic scope" value="Eukaryota"/>
</dbReference>
<dbReference type="PANTHER" id="PTHR34706">
    <property type="entry name" value="SLR1338 PROTEIN"/>
    <property type="match status" value="1"/>
</dbReference>
<dbReference type="InterPro" id="IPR036465">
    <property type="entry name" value="vWFA_dom_sf"/>
</dbReference>
<dbReference type="PANTHER" id="PTHR34706:SF1">
    <property type="entry name" value="VWFA DOMAIN-CONTAINING PROTEIN"/>
    <property type="match status" value="1"/>
</dbReference>
<organism evidence="1 2">
    <name type="scientific">Gloeophyllum trabeum (strain ATCC 11539 / FP-39264 / Madison 617)</name>
    <name type="common">Brown rot fungus</name>
    <dbReference type="NCBI Taxonomy" id="670483"/>
    <lineage>
        <taxon>Eukaryota</taxon>
        <taxon>Fungi</taxon>
        <taxon>Dikarya</taxon>
        <taxon>Basidiomycota</taxon>
        <taxon>Agaricomycotina</taxon>
        <taxon>Agaricomycetes</taxon>
        <taxon>Gloeophyllales</taxon>
        <taxon>Gloeophyllaceae</taxon>
        <taxon>Gloeophyllum</taxon>
    </lineage>
</organism>
<dbReference type="EMBL" id="KB469297">
    <property type="protein sequence ID" value="EPQ59051.1"/>
    <property type="molecule type" value="Genomic_DNA"/>
</dbReference>
<gene>
    <name evidence="1" type="ORF">GLOTRDRAFT_136033</name>
</gene>
<protein>
    <recommendedName>
        <fullName evidence="3">VWFA domain-containing protein</fullName>
    </recommendedName>
</protein>
<dbReference type="HOGENOM" id="CLU_040578_2_1_1"/>
<dbReference type="SUPFAM" id="SSF53300">
    <property type="entry name" value="vWA-like"/>
    <property type="match status" value="1"/>
</dbReference>
<keyword evidence="2" id="KW-1185">Reference proteome</keyword>
<sequence length="204" mass="22470">MAGRLWQEAKDALASLADVAQMYDTDGIDVCFLNSPVKGRSLRGAASVKRLFDMAMPWGATPIGERLEELLLDYLDKLERAKDNYDAGDRTAMDGIKPTNYIIITDGAPTDDPEEVIVNAARRLDARHFPLSQVGIQFVQIGNFRSATAFLNELDDSLSKTHGIRDMVDTTPYAGQLTVEKLTKILLGGINRRVDRKGGLSVLE</sequence>
<dbReference type="Gene3D" id="3.40.50.410">
    <property type="entry name" value="von Willebrand factor, type A domain"/>
    <property type="match status" value="1"/>
</dbReference>
<dbReference type="AlphaFoldDB" id="S7QGZ4"/>
<dbReference type="OMA" id="VHKKYDR"/>
<evidence type="ECO:0000313" key="1">
    <source>
        <dbReference type="EMBL" id="EPQ59051.1"/>
    </source>
</evidence>
<dbReference type="GeneID" id="19303454"/>
<accession>S7QGZ4</accession>
<dbReference type="RefSeq" id="XP_007862140.1">
    <property type="nucleotide sequence ID" value="XM_007863949.1"/>
</dbReference>
<dbReference type="OrthoDB" id="2142040at2759"/>
<reference evidence="1 2" key="1">
    <citation type="journal article" date="2012" name="Science">
        <title>The Paleozoic origin of enzymatic lignin decomposition reconstructed from 31 fungal genomes.</title>
        <authorList>
            <person name="Floudas D."/>
            <person name="Binder M."/>
            <person name="Riley R."/>
            <person name="Barry K."/>
            <person name="Blanchette R.A."/>
            <person name="Henrissat B."/>
            <person name="Martinez A.T."/>
            <person name="Otillar R."/>
            <person name="Spatafora J.W."/>
            <person name="Yadav J.S."/>
            <person name="Aerts A."/>
            <person name="Benoit I."/>
            <person name="Boyd A."/>
            <person name="Carlson A."/>
            <person name="Copeland A."/>
            <person name="Coutinho P.M."/>
            <person name="de Vries R.P."/>
            <person name="Ferreira P."/>
            <person name="Findley K."/>
            <person name="Foster B."/>
            <person name="Gaskell J."/>
            <person name="Glotzer D."/>
            <person name="Gorecki P."/>
            <person name="Heitman J."/>
            <person name="Hesse C."/>
            <person name="Hori C."/>
            <person name="Igarashi K."/>
            <person name="Jurgens J.A."/>
            <person name="Kallen N."/>
            <person name="Kersten P."/>
            <person name="Kohler A."/>
            <person name="Kuees U."/>
            <person name="Kumar T.K.A."/>
            <person name="Kuo A."/>
            <person name="LaButti K."/>
            <person name="Larrondo L.F."/>
            <person name="Lindquist E."/>
            <person name="Ling A."/>
            <person name="Lombard V."/>
            <person name="Lucas S."/>
            <person name="Lundell T."/>
            <person name="Martin R."/>
            <person name="McLaughlin D.J."/>
            <person name="Morgenstern I."/>
            <person name="Morin E."/>
            <person name="Murat C."/>
            <person name="Nagy L.G."/>
            <person name="Nolan M."/>
            <person name="Ohm R.A."/>
            <person name="Patyshakuliyeva A."/>
            <person name="Rokas A."/>
            <person name="Ruiz-Duenas F.J."/>
            <person name="Sabat G."/>
            <person name="Salamov A."/>
            <person name="Samejima M."/>
            <person name="Schmutz J."/>
            <person name="Slot J.C."/>
            <person name="St John F."/>
            <person name="Stenlid J."/>
            <person name="Sun H."/>
            <person name="Sun S."/>
            <person name="Syed K."/>
            <person name="Tsang A."/>
            <person name="Wiebenga A."/>
            <person name="Young D."/>
            <person name="Pisabarro A."/>
            <person name="Eastwood D.C."/>
            <person name="Martin F."/>
            <person name="Cullen D."/>
            <person name="Grigoriev I.V."/>
            <person name="Hibbett D.S."/>
        </authorList>
    </citation>
    <scope>NUCLEOTIDE SEQUENCE [LARGE SCALE GENOMIC DNA]</scope>
    <source>
        <strain evidence="1 2">ATCC 11539</strain>
    </source>
</reference>
<evidence type="ECO:0000313" key="2">
    <source>
        <dbReference type="Proteomes" id="UP000030669"/>
    </source>
</evidence>